<dbReference type="InterPro" id="IPR052027">
    <property type="entry name" value="PspC"/>
</dbReference>
<evidence type="ECO:0000256" key="5">
    <source>
        <dbReference type="ARBA" id="ARBA00023136"/>
    </source>
</evidence>
<sequence length="100" mass="11122">MKGKRRLKRSSNRILTGVLGGIAEYFGIDATLVRIIFVILTIFPGHVVFGLLIYLLLTVLIHDDVDTQRSSFFGGFGGPKTGQSTRKELHDVTEEDSDKK</sequence>
<evidence type="ECO:0000256" key="4">
    <source>
        <dbReference type="ARBA" id="ARBA00022989"/>
    </source>
</evidence>
<dbReference type="RefSeq" id="WP_054736323.1">
    <property type="nucleotide sequence ID" value="NZ_AYZM01000175.1"/>
</dbReference>
<dbReference type="PATRIC" id="fig|1423804.4.peg.2924"/>
<keyword evidence="5 7" id="KW-0472">Membrane</keyword>
<dbReference type="PANTHER" id="PTHR33885">
    <property type="entry name" value="PHAGE SHOCK PROTEIN C"/>
    <property type="match status" value="1"/>
</dbReference>
<feature type="domain" description="Phage shock protein PspC N-terminal" evidence="8">
    <location>
        <begin position="5"/>
        <end position="62"/>
    </location>
</feature>
<dbReference type="STRING" id="1423804.FD14_GL002710"/>
<keyword evidence="4 7" id="KW-1133">Transmembrane helix</keyword>
<feature type="transmembrane region" description="Helical" evidence="7">
    <location>
        <begin position="34"/>
        <end position="61"/>
    </location>
</feature>
<protein>
    <recommendedName>
        <fullName evidence="8">Phage shock protein PspC N-terminal domain-containing protein</fullName>
    </recommendedName>
</protein>
<dbReference type="EMBL" id="AYZM01000175">
    <property type="protein sequence ID" value="KRN16916.1"/>
    <property type="molecule type" value="Genomic_DNA"/>
</dbReference>
<accession>A0A0R2EY18</accession>
<feature type="region of interest" description="Disordered" evidence="6">
    <location>
        <begin position="73"/>
        <end position="100"/>
    </location>
</feature>
<reference evidence="9 10" key="1">
    <citation type="journal article" date="2015" name="Genome Announc.">
        <title>Expanding the biotechnology potential of lactobacilli through comparative genomics of 213 strains and associated genera.</title>
        <authorList>
            <person name="Sun Z."/>
            <person name="Harris H.M."/>
            <person name="McCann A."/>
            <person name="Guo C."/>
            <person name="Argimon S."/>
            <person name="Zhang W."/>
            <person name="Yang X."/>
            <person name="Jeffery I.B."/>
            <person name="Cooney J.C."/>
            <person name="Kagawa T.F."/>
            <person name="Liu W."/>
            <person name="Song Y."/>
            <person name="Salvetti E."/>
            <person name="Wrobel A."/>
            <person name="Rasinkangas P."/>
            <person name="Parkhill J."/>
            <person name="Rea M.C."/>
            <person name="O'Sullivan O."/>
            <person name="Ritari J."/>
            <person name="Douillard F.P."/>
            <person name="Paul Ross R."/>
            <person name="Yang R."/>
            <person name="Briner A.E."/>
            <person name="Felis G.E."/>
            <person name="de Vos W.M."/>
            <person name="Barrangou R."/>
            <person name="Klaenhammer T.R."/>
            <person name="Caufield P.W."/>
            <person name="Cui Y."/>
            <person name="Zhang H."/>
            <person name="O'Toole P.W."/>
        </authorList>
    </citation>
    <scope>NUCLEOTIDE SEQUENCE [LARGE SCALE GENOMIC DNA]</scope>
    <source>
        <strain evidence="9 10">DSM 23365</strain>
    </source>
</reference>
<evidence type="ECO:0000313" key="9">
    <source>
        <dbReference type="EMBL" id="KRN16916.1"/>
    </source>
</evidence>
<keyword evidence="2" id="KW-1003">Cell membrane</keyword>
<dbReference type="PANTHER" id="PTHR33885:SF3">
    <property type="entry name" value="PHAGE SHOCK PROTEIN C"/>
    <property type="match status" value="1"/>
</dbReference>
<keyword evidence="10" id="KW-1185">Reference proteome</keyword>
<comment type="subcellular location">
    <subcellularLocation>
        <location evidence="1">Cell membrane</location>
        <topology evidence="1">Single-pass membrane protein</topology>
    </subcellularLocation>
</comment>
<dbReference type="InterPro" id="IPR007168">
    <property type="entry name" value="Phageshock_PspC_N"/>
</dbReference>
<dbReference type="Pfam" id="PF04024">
    <property type="entry name" value="PspC"/>
    <property type="match status" value="1"/>
</dbReference>
<comment type="caution">
    <text evidence="9">The sequence shown here is derived from an EMBL/GenBank/DDBJ whole genome shotgun (WGS) entry which is preliminary data.</text>
</comment>
<organism evidence="9 10">
    <name type="scientific">Secundilactobacillus similis DSM 23365 = JCM 2765</name>
    <dbReference type="NCBI Taxonomy" id="1423804"/>
    <lineage>
        <taxon>Bacteria</taxon>
        <taxon>Bacillati</taxon>
        <taxon>Bacillota</taxon>
        <taxon>Bacilli</taxon>
        <taxon>Lactobacillales</taxon>
        <taxon>Lactobacillaceae</taxon>
        <taxon>Secundilactobacillus</taxon>
    </lineage>
</organism>
<evidence type="ECO:0000256" key="6">
    <source>
        <dbReference type="SAM" id="MobiDB-lite"/>
    </source>
</evidence>
<evidence type="ECO:0000256" key="1">
    <source>
        <dbReference type="ARBA" id="ARBA00004162"/>
    </source>
</evidence>
<evidence type="ECO:0000256" key="3">
    <source>
        <dbReference type="ARBA" id="ARBA00022692"/>
    </source>
</evidence>
<dbReference type="AlphaFoldDB" id="A0A0R2EY18"/>
<feature type="compositionally biased region" description="Basic and acidic residues" evidence="6">
    <location>
        <begin position="85"/>
        <end position="100"/>
    </location>
</feature>
<dbReference type="OrthoDB" id="9815286at2"/>
<evidence type="ECO:0000313" key="10">
    <source>
        <dbReference type="Proteomes" id="UP000051442"/>
    </source>
</evidence>
<gene>
    <name evidence="9" type="ORF">FD14_GL002710</name>
</gene>
<evidence type="ECO:0000256" key="7">
    <source>
        <dbReference type="SAM" id="Phobius"/>
    </source>
</evidence>
<dbReference type="GO" id="GO:0005886">
    <property type="term" value="C:plasma membrane"/>
    <property type="evidence" value="ECO:0007669"/>
    <property type="project" value="UniProtKB-SubCell"/>
</dbReference>
<evidence type="ECO:0000259" key="8">
    <source>
        <dbReference type="Pfam" id="PF04024"/>
    </source>
</evidence>
<evidence type="ECO:0000256" key="2">
    <source>
        <dbReference type="ARBA" id="ARBA00022475"/>
    </source>
</evidence>
<keyword evidence="3 7" id="KW-0812">Transmembrane</keyword>
<name>A0A0R2EY18_9LACO</name>
<proteinExistence type="predicted"/>
<dbReference type="Proteomes" id="UP000051442">
    <property type="component" value="Unassembled WGS sequence"/>
</dbReference>